<dbReference type="AlphaFoldDB" id="A0A376BVT1"/>
<proteinExistence type="predicted"/>
<evidence type="ECO:0000313" key="2">
    <source>
        <dbReference type="Proteomes" id="UP000254209"/>
    </source>
</evidence>
<evidence type="ECO:0000313" key="1">
    <source>
        <dbReference type="EMBL" id="SSY81050.1"/>
    </source>
</evidence>
<sequence>MSNLILDKIQNYLNNQRQAVELTDIGTVYVRKLPVQYHVKLDDLIFASMKERNFAQDKDGGLLYHVKPTVSRKLLVQFGVVDENNLPVFIDEKQLDLLPTDLLNLLAQKVSDFNEGNDFSDKSIEQVAKN</sequence>
<gene>
    <name evidence="1" type="ORF">NCTC10283_02615</name>
</gene>
<dbReference type="Proteomes" id="UP000254209">
    <property type="component" value="Unassembled WGS sequence"/>
</dbReference>
<reference evidence="1 2" key="1">
    <citation type="submission" date="2018-06" db="EMBL/GenBank/DDBJ databases">
        <authorList>
            <consortium name="Pathogen Informatics"/>
            <person name="Doyle S."/>
        </authorList>
    </citation>
    <scope>NUCLEOTIDE SEQUENCE [LARGE SCALE GENOMIC DNA]</scope>
    <source>
        <strain evidence="1 2">NCTC10283</strain>
    </source>
</reference>
<accession>A0A376BVT1</accession>
<protein>
    <submittedName>
        <fullName evidence="1">Uncharacterized protein</fullName>
    </submittedName>
</protein>
<organism evidence="1 2">
    <name type="scientific">Alysiella crassa</name>
    <dbReference type="NCBI Taxonomy" id="153491"/>
    <lineage>
        <taxon>Bacteria</taxon>
        <taxon>Pseudomonadati</taxon>
        <taxon>Pseudomonadota</taxon>
        <taxon>Betaproteobacteria</taxon>
        <taxon>Neisseriales</taxon>
        <taxon>Neisseriaceae</taxon>
        <taxon>Alysiella</taxon>
    </lineage>
</organism>
<dbReference type="EMBL" id="UFSO01000003">
    <property type="protein sequence ID" value="SSY81050.1"/>
    <property type="molecule type" value="Genomic_DNA"/>
</dbReference>
<dbReference type="RefSeq" id="WP_034294725.1">
    <property type="nucleotide sequence ID" value="NZ_CP091519.2"/>
</dbReference>
<dbReference type="STRING" id="1120980.GCA_000745955_02123"/>
<keyword evidence="2" id="KW-1185">Reference proteome</keyword>
<name>A0A376BVT1_9NEIS</name>